<organism evidence="4 5">
    <name type="scientific">Triparma strigata</name>
    <dbReference type="NCBI Taxonomy" id="1606541"/>
    <lineage>
        <taxon>Eukaryota</taxon>
        <taxon>Sar</taxon>
        <taxon>Stramenopiles</taxon>
        <taxon>Ochrophyta</taxon>
        <taxon>Bolidophyceae</taxon>
        <taxon>Parmales</taxon>
        <taxon>Triparmaceae</taxon>
        <taxon>Triparma</taxon>
    </lineage>
</organism>
<dbReference type="EMBL" id="BRXY01000121">
    <property type="protein sequence ID" value="GMH67976.1"/>
    <property type="molecule type" value="Genomic_DNA"/>
</dbReference>
<dbReference type="SMART" id="SM01393">
    <property type="entry name" value="Ribosomal_L32e"/>
    <property type="match status" value="1"/>
</dbReference>
<name>A0A9W7ACN8_9STRA</name>
<comment type="caution">
    <text evidence="4">The sequence shown here is derived from an EMBL/GenBank/DDBJ whole genome shotgun (WGS) entry which is preliminary data.</text>
</comment>
<dbReference type="GO" id="GO:0022625">
    <property type="term" value="C:cytosolic large ribosomal subunit"/>
    <property type="evidence" value="ECO:0007669"/>
    <property type="project" value="TreeGrafter"/>
</dbReference>
<dbReference type="InterPro" id="IPR018263">
    <property type="entry name" value="Ribosomal_eL32_CS"/>
</dbReference>
<dbReference type="PANTHER" id="PTHR23413:SF1">
    <property type="entry name" value="RIBOSOMAL PROTEIN L32"/>
    <property type="match status" value="1"/>
</dbReference>
<keyword evidence="3" id="KW-0687">Ribonucleoprotein</keyword>
<evidence type="ECO:0000256" key="1">
    <source>
        <dbReference type="ARBA" id="ARBA00008431"/>
    </source>
</evidence>
<evidence type="ECO:0008006" key="6">
    <source>
        <dbReference type="Google" id="ProtNLM"/>
    </source>
</evidence>
<evidence type="ECO:0000256" key="2">
    <source>
        <dbReference type="ARBA" id="ARBA00022980"/>
    </source>
</evidence>
<dbReference type="PANTHER" id="PTHR23413">
    <property type="entry name" value="60S RIBOSOMAL PROTEIN L32 AND DNA-DIRECTED RNA POLYMERASE II, SUBUNIT N"/>
    <property type="match status" value="1"/>
</dbReference>
<evidence type="ECO:0000256" key="3">
    <source>
        <dbReference type="ARBA" id="ARBA00023274"/>
    </source>
</evidence>
<dbReference type="InterPro" id="IPR001515">
    <property type="entry name" value="Ribosomal_eL32"/>
</dbReference>
<gene>
    <name evidence="4" type="ORF">TrST_g4188</name>
</gene>
<dbReference type="Pfam" id="PF01655">
    <property type="entry name" value="Ribosomal_L32e"/>
    <property type="match status" value="1"/>
</dbReference>
<dbReference type="Proteomes" id="UP001165085">
    <property type="component" value="Unassembled WGS sequence"/>
</dbReference>
<dbReference type="AlphaFoldDB" id="A0A9W7ACN8"/>
<dbReference type="GO" id="GO:0006412">
    <property type="term" value="P:translation"/>
    <property type="evidence" value="ECO:0007669"/>
    <property type="project" value="InterPro"/>
</dbReference>
<keyword evidence="5" id="KW-1185">Reference proteome</keyword>
<dbReference type="SUPFAM" id="SSF52042">
    <property type="entry name" value="Ribosomal protein L32e"/>
    <property type="match status" value="1"/>
</dbReference>
<proteinExistence type="inferred from homology"/>
<accession>A0A9W7ACN8</accession>
<keyword evidence="2" id="KW-0689">Ribosomal protein</keyword>
<evidence type="ECO:0000313" key="4">
    <source>
        <dbReference type="EMBL" id="GMH67976.1"/>
    </source>
</evidence>
<dbReference type="InterPro" id="IPR036351">
    <property type="entry name" value="Ribosomal_eL32_sf"/>
</dbReference>
<dbReference type="PROSITE" id="PS00580">
    <property type="entry name" value="RIBOSOMAL_L32E"/>
    <property type="match status" value="1"/>
</dbReference>
<comment type="similarity">
    <text evidence="1">Belongs to the eukaryotic ribosomal protein eL32 family.</text>
</comment>
<evidence type="ECO:0000313" key="5">
    <source>
        <dbReference type="Proteomes" id="UP001165085"/>
    </source>
</evidence>
<dbReference type="GO" id="GO:0003735">
    <property type="term" value="F:structural constituent of ribosome"/>
    <property type="evidence" value="ECO:0007669"/>
    <property type="project" value="InterPro"/>
</dbReference>
<dbReference type="CDD" id="cd00513">
    <property type="entry name" value="Ribosomal_L32_L32e"/>
    <property type="match status" value="1"/>
</dbReference>
<reference evidence="5" key="1">
    <citation type="journal article" date="2023" name="Commun. Biol.">
        <title>Genome analysis of Parmales, the sister group of diatoms, reveals the evolutionary specialization of diatoms from phago-mixotrophs to photoautotrophs.</title>
        <authorList>
            <person name="Ban H."/>
            <person name="Sato S."/>
            <person name="Yoshikawa S."/>
            <person name="Yamada K."/>
            <person name="Nakamura Y."/>
            <person name="Ichinomiya M."/>
            <person name="Sato N."/>
            <person name="Blanc-Mathieu R."/>
            <person name="Endo H."/>
            <person name="Kuwata A."/>
            <person name="Ogata H."/>
        </authorList>
    </citation>
    <scope>NUCLEOTIDE SEQUENCE [LARGE SCALE GENOMIC DNA]</scope>
    <source>
        <strain evidence="5">NIES 3701</strain>
    </source>
</reference>
<dbReference type="OrthoDB" id="268693at2759"/>
<protein>
    <recommendedName>
        <fullName evidence="6">60S ribosomal protein L32</fullName>
    </recommendedName>
</protein>
<sequence>MAKIVPLNKKTVVKKRTKKFARHQADLFMRIQNSSWRKPKGIDGRVRRRFKGQLPMPSIGYGSDKKTRNILPNGFKKAVVSNVQELEMLLMHNRKYCGEIAGNVSSKNRKLMVERAEQLGIRLTNGGARLKAEEDE</sequence>